<dbReference type="InterPro" id="IPR046947">
    <property type="entry name" value="LytR-like"/>
</dbReference>
<dbReference type="RefSeq" id="WP_338395827.1">
    <property type="nucleotide sequence ID" value="NZ_AP025319.1"/>
</dbReference>
<dbReference type="PANTHER" id="PTHR37299">
    <property type="entry name" value="TRANSCRIPTIONAL REGULATOR-RELATED"/>
    <property type="match status" value="1"/>
</dbReference>
<dbReference type="GO" id="GO:0000156">
    <property type="term" value="F:phosphorelay response regulator activity"/>
    <property type="evidence" value="ECO:0007669"/>
    <property type="project" value="InterPro"/>
</dbReference>
<proteinExistence type="predicted"/>
<gene>
    <name evidence="4" type="ORF">FUAX_49370</name>
</gene>
<evidence type="ECO:0000256" key="1">
    <source>
        <dbReference type="PROSITE-ProRule" id="PRU00169"/>
    </source>
</evidence>
<dbReference type="Pfam" id="PF04397">
    <property type="entry name" value="LytTR"/>
    <property type="match status" value="1"/>
</dbReference>
<geneLocation type="plasmid" evidence="4 5">
    <name>pFA5</name>
</geneLocation>
<dbReference type="SUPFAM" id="SSF52172">
    <property type="entry name" value="CheY-like"/>
    <property type="match status" value="1"/>
</dbReference>
<dbReference type="InterPro" id="IPR011006">
    <property type="entry name" value="CheY-like_superfamily"/>
</dbReference>
<evidence type="ECO:0000313" key="5">
    <source>
        <dbReference type="Proteomes" id="UP001348817"/>
    </source>
</evidence>
<dbReference type="GO" id="GO:0003677">
    <property type="term" value="F:DNA binding"/>
    <property type="evidence" value="ECO:0007669"/>
    <property type="project" value="UniProtKB-KW"/>
</dbReference>
<dbReference type="PROSITE" id="PS50930">
    <property type="entry name" value="HTH_LYTTR"/>
    <property type="match status" value="1"/>
</dbReference>
<dbReference type="Pfam" id="PF00072">
    <property type="entry name" value="Response_reg"/>
    <property type="match status" value="1"/>
</dbReference>
<dbReference type="InterPro" id="IPR007492">
    <property type="entry name" value="LytTR_DNA-bd_dom"/>
</dbReference>
<dbReference type="EMBL" id="AP025319">
    <property type="protein sequence ID" value="BDD12505.1"/>
    <property type="molecule type" value="Genomic_DNA"/>
</dbReference>
<keyword evidence="4" id="KW-0614">Plasmid</keyword>
<sequence>MIRTAIIDDEPEAVEVLKRHASKLSKLSVQASFCIAEEALAYLSINPVDLLFLDINMPGYTGLELMRQLPYRPKVIFTTAYEQYALDGYEFEALDYLLKPISFEAFRRSFSRAEKALTTTAYASPVSEISFFVKDGKKTIKITYKDLRYIKACGNYVELHGENNRVITRTSISNLLQKLPDGRFVRIHNSYAINLDHINSIEDNHVTINEVRLPIGERYRNAFWELICYQMF</sequence>
<dbReference type="Proteomes" id="UP001348817">
    <property type="component" value="Plasmid pFA5"/>
</dbReference>
<feature type="domain" description="Response regulatory" evidence="2">
    <location>
        <begin position="3"/>
        <end position="114"/>
    </location>
</feature>
<dbReference type="Gene3D" id="2.40.50.1020">
    <property type="entry name" value="LytTr DNA-binding domain"/>
    <property type="match status" value="1"/>
</dbReference>
<dbReference type="SMART" id="SM00850">
    <property type="entry name" value="LytTR"/>
    <property type="match status" value="1"/>
</dbReference>
<accession>A0AAU9DMT7</accession>
<keyword evidence="5" id="KW-1185">Reference proteome</keyword>
<dbReference type="Gene3D" id="3.40.50.2300">
    <property type="match status" value="1"/>
</dbReference>
<organism evidence="4 5">
    <name type="scientific">Fulvitalea axinellae</name>
    <dbReference type="NCBI Taxonomy" id="1182444"/>
    <lineage>
        <taxon>Bacteria</taxon>
        <taxon>Pseudomonadati</taxon>
        <taxon>Bacteroidota</taxon>
        <taxon>Cytophagia</taxon>
        <taxon>Cytophagales</taxon>
        <taxon>Persicobacteraceae</taxon>
        <taxon>Fulvitalea</taxon>
    </lineage>
</organism>
<dbReference type="PANTHER" id="PTHR37299:SF1">
    <property type="entry name" value="STAGE 0 SPORULATION PROTEIN A HOMOLOG"/>
    <property type="match status" value="1"/>
</dbReference>
<protein>
    <submittedName>
        <fullName evidence="4">DNA-binding response regulator</fullName>
    </submittedName>
</protein>
<evidence type="ECO:0000313" key="4">
    <source>
        <dbReference type="EMBL" id="BDD12505.1"/>
    </source>
</evidence>
<reference evidence="4 5" key="1">
    <citation type="submission" date="2021-12" db="EMBL/GenBank/DDBJ databases">
        <title>Genome sequencing of bacteria with rrn-lacking chromosome and rrn-plasmid.</title>
        <authorList>
            <person name="Anda M."/>
            <person name="Iwasaki W."/>
        </authorList>
    </citation>
    <scope>NUCLEOTIDE SEQUENCE [LARGE SCALE GENOMIC DNA]</scope>
    <source>
        <strain evidence="4 5">DSM 100852</strain>
        <plasmid evidence="4 5">pFA5</plasmid>
    </source>
</reference>
<dbReference type="AlphaFoldDB" id="A0AAU9DMT7"/>
<feature type="domain" description="HTH LytTR-type" evidence="3">
    <location>
        <begin position="131"/>
        <end position="202"/>
    </location>
</feature>
<feature type="modified residue" description="4-aspartylphosphate" evidence="1">
    <location>
        <position position="54"/>
    </location>
</feature>
<evidence type="ECO:0000259" key="3">
    <source>
        <dbReference type="PROSITE" id="PS50930"/>
    </source>
</evidence>
<keyword evidence="1" id="KW-0597">Phosphoprotein</keyword>
<evidence type="ECO:0000259" key="2">
    <source>
        <dbReference type="PROSITE" id="PS50110"/>
    </source>
</evidence>
<name>A0AAU9DMT7_9BACT</name>
<dbReference type="SMART" id="SM00448">
    <property type="entry name" value="REC"/>
    <property type="match status" value="1"/>
</dbReference>
<dbReference type="InterPro" id="IPR001789">
    <property type="entry name" value="Sig_transdc_resp-reg_receiver"/>
</dbReference>
<keyword evidence="4" id="KW-0238">DNA-binding</keyword>
<dbReference type="KEGG" id="fax:FUAX_49370"/>
<dbReference type="PROSITE" id="PS50110">
    <property type="entry name" value="RESPONSE_REGULATORY"/>
    <property type="match status" value="1"/>
</dbReference>